<name>A0A964BNK3_9CYAN</name>
<dbReference type="InterPro" id="IPR036908">
    <property type="entry name" value="RlpA-like_sf"/>
</dbReference>
<evidence type="ECO:0000313" key="7">
    <source>
        <dbReference type="Proteomes" id="UP000729733"/>
    </source>
</evidence>
<dbReference type="GO" id="GO:0071555">
    <property type="term" value="P:cell wall organization"/>
    <property type="evidence" value="ECO:0007669"/>
    <property type="project" value="UniProtKB-KW"/>
</dbReference>
<proteinExistence type="inferred from homology"/>
<dbReference type="AlphaFoldDB" id="A0A964BNK3"/>
<dbReference type="Proteomes" id="UP000729733">
    <property type="component" value="Unassembled WGS sequence"/>
</dbReference>
<evidence type="ECO:0000256" key="1">
    <source>
        <dbReference type="ARBA" id="ARBA00023239"/>
    </source>
</evidence>
<dbReference type="EC" id="4.2.2.-" evidence="3"/>
<keyword evidence="1 3" id="KW-0456">Lyase</keyword>
<dbReference type="GO" id="GO:0008932">
    <property type="term" value="F:lytic endotransglycosylase activity"/>
    <property type="evidence" value="ECO:0007669"/>
    <property type="project" value="UniProtKB-UniRule"/>
</dbReference>
<dbReference type="NCBIfam" id="TIGR00413">
    <property type="entry name" value="rlpA"/>
    <property type="match status" value="1"/>
</dbReference>
<dbReference type="GO" id="GO:0000270">
    <property type="term" value="P:peptidoglycan metabolic process"/>
    <property type="evidence" value="ECO:0007669"/>
    <property type="project" value="UniProtKB-UniRule"/>
</dbReference>
<dbReference type="InterPro" id="IPR034718">
    <property type="entry name" value="RlpA"/>
</dbReference>
<dbReference type="Gene3D" id="2.40.40.10">
    <property type="entry name" value="RlpA-like domain"/>
    <property type="match status" value="1"/>
</dbReference>
<feature type="domain" description="RlpA-like protein double-psi beta-barrel" evidence="5">
    <location>
        <begin position="103"/>
        <end position="191"/>
    </location>
</feature>
<feature type="chain" id="PRO_5038192322" description="Probable endolytic peptidoglycan transglycosylase RlpA" evidence="3">
    <location>
        <begin position="33"/>
        <end position="196"/>
    </location>
</feature>
<dbReference type="EMBL" id="JADWDC010000010">
    <property type="protein sequence ID" value="MCC0176535.1"/>
    <property type="molecule type" value="Genomic_DNA"/>
</dbReference>
<reference evidence="6" key="1">
    <citation type="journal article" date="2021" name="Antonie Van Leeuwenhoek">
        <title>Draft genome and description of Waterburya agarophytonicola gen. nov. sp. nov. (Pleurocapsales, Cyanobacteria): a seaweed symbiont.</title>
        <authorList>
            <person name="Bonthond G."/>
            <person name="Shalygin S."/>
            <person name="Bayer T."/>
            <person name="Weinberger F."/>
        </authorList>
    </citation>
    <scope>NUCLEOTIDE SEQUENCE</scope>
    <source>
        <strain evidence="6">KI4</strain>
    </source>
</reference>
<accession>A0A964BNK3</accession>
<feature type="signal peptide" evidence="3">
    <location>
        <begin position="1"/>
        <end position="32"/>
    </location>
</feature>
<evidence type="ECO:0000256" key="2">
    <source>
        <dbReference type="ARBA" id="ARBA00023316"/>
    </source>
</evidence>
<dbReference type="Pfam" id="PF03330">
    <property type="entry name" value="DPBB_1"/>
    <property type="match status" value="1"/>
</dbReference>
<evidence type="ECO:0000313" key="6">
    <source>
        <dbReference type="EMBL" id="MCC0176535.1"/>
    </source>
</evidence>
<keyword evidence="2 3" id="KW-0961">Cell wall biogenesis/degradation</keyword>
<organism evidence="6 7">
    <name type="scientific">Waterburya agarophytonicola KI4</name>
    <dbReference type="NCBI Taxonomy" id="2874699"/>
    <lineage>
        <taxon>Bacteria</taxon>
        <taxon>Bacillati</taxon>
        <taxon>Cyanobacteriota</taxon>
        <taxon>Cyanophyceae</taxon>
        <taxon>Pleurocapsales</taxon>
        <taxon>Hyellaceae</taxon>
        <taxon>Waterburya</taxon>
        <taxon>Waterburya agarophytonicola</taxon>
    </lineage>
</organism>
<comment type="function">
    <text evidence="3">Lytic transglycosylase with a strong preference for naked glycan strands that lack stem peptides.</text>
</comment>
<dbReference type="HAMAP" id="MF_02071">
    <property type="entry name" value="RlpA"/>
    <property type="match status" value="1"/>
</dbReference>
<sequence length="196" mass="21478" precursor="true">MQNIFLKNSNFLIFSALLSVLNLTLLTSWAQAKPTKKVLKVNQKISALKLRDRQSLDLHLTLSRSITPTTDSAIFEQQNVFKPSESDSIIPSADRPLIARNFGGQASWYGPGFHGRRTASGATYNQNAMTAAHRKLRFGTKVRVTNLNNGRSVVVKINDRGPYAKDRVLDVSAAAARSLGMIESGVAPVQVTILGR</sequence>
<keyword evidence="3" id="KW-0732">Signal</keyword>
<dbReference type="InterPro" id="IPR009009">
    <property type="entry name" value="RlpA-like_DPBB"/>
</dbReference>
<evidence type="ECO:0000256" key="4">
    <source>
        <dbReference type="RuleBase" id="RU003495"/>
    </source>
</evidence>
<dbReference type="SUPFAM" id="SSF50685">
    <property type="entry name" value="Barwin-like endoglucanases"/>
    <property type="match status" value="1"/>
</dbReference>
<comment type="similarity">
    <text evidence="3 4">Belongs to the RlpA family.</text>
</comment>
<dbReference type="InterPro" id="IPR012997">
    <property type="entry name" value="RplA"/>
</dbReference>
<keyword evidence="7" id="KW-1185">Reference proteome</keyword>
<evidence type="ECO:0000256" key="3">
    <source>
        <dbReference type="HAMAP-Rule" id="MF_02071"/>
    </source>
</evidence>
<dbReference type="CDD" id="cd22268">
    <property type="entry name" value="DPBB_RlpA-like"/>
    <property type="match status" value="1"/>
</dbReference>
<protein>
    <recommendedName>
        <fullName evidence="3">Probable endolytic peptidoglycan transglycosylase RlpA</fullName>
        <ecNumber evidence="3">4.2.2.-</ecNumber>
    </recommendedName>
</protein>
<gene>
    <name evidence="3" type="primary">rlpA</name>
    <name evidence="6" type="ORF">I4641_06020</name>
</gene>
<evidence type="ECO:0000259" key="5">
    <source>
        <dbReference type="Pfam" id="PF03330"/>
    </source>
</evidence>
<dbReference type="PANTHER" id="PTHR34183">
    <property type="entry name" value="ENDOLYTIC PEPTIDOGLYCAN TRANSGLYCOSYLASE RLPA"/>
    <property type="match status" value="1"/>
</dbReference>
<dbReference type="PANTHER" id="PTHR34183:SF8">
    <property type="entry name" value="ENDOLYTIC PEPTIDOGLYCAN TRANSGLYCOSYLASE RLPA-RELATED"/>
    <property type="match status" value="1"/>
</dbReference>
<comment type="caution">
    <text evidence="6">The sequence shown here is derived from an EMBL/GenBank/DDBJ whole genome shotgun (WGS) entry which is preliminary data.</text>
</comment>